<dbReference type="Proteomes" id="UP000054324">
    <property type="component" value="Unassembled WGS sequence"/>
</dbReference>
<dbReference type="CTD" id="20328965"/>
<dbReference type="EMBL" id="KL596884">
    <property type="protein sequence ID" value="KER22709.1"/>
    <property type="molecule type" value="Genomic_DNA"/>
</dbReference>
<gene>
    <name evidence="1" type="ORF">T265_14799</name>
</gene>
<evidence type="ECO:0000313" key="2">
    <source>
        <dbReference type="Proteomes" id="UP000054324"/>
    </source>
</evidence>
<dbReference type="KEGG" id="ovi:T265_14799"/>
<feature type="non-terminal residue" evidence="1">
    <location>
        <position position="260"/>
    </location>
</feature>
<accession>A0A075A5N5</accession>
<organism evidence="1 2">
    <name type="scientific">Opisthorchis viverrini</name>
    <name type="common">Southeast Asian liver fluke</name>
    <dbReference type="NCBI Taxonomy" id="6198"/>
    <lineage>
        <taxon>Eukaryota</taxon>
        <taxon>Metazoa</taxon>
        <taxon>Spiralia</taxon>
        <taxon>Lophotrochozoa</taxon>
        <taxon>Platyhelminthes</taxon>
        <taxon>Trematoda</taxon>
        <taxon>Digenea</taxon>
        <taxon>Opisthorchiida</taxon>
        <taxon>Opisthorchiata</taxon>
        <taxon>Opisthorchiidae</taxon>
        <taxon>Opisthorchis</taxon>
    </lineage>
</organism>
<dbReference type="GeneID" id="20328965"/>
<proteinExistence type="predicted"/>
<protein>
    <submittedName>
        <fullName evidence="1">Uncharacterized protein</fullName>
    </submittedName>
</protein>
<reference evidence="1 2" key="1">
    <citation type="submission" date="2013-11" db="EMBL/GenBank/DDBJ databases">
        <title>Opisthorchis viverrini - life in the bile duct.</title>
        <authorList>
            <person name="Young N.D."/>
            <person name="Nagarajan N."/>
            <person name="Lin S.J."/>
            <person name="Korhonen P.K."/>
            <person name="Jex A.R."/>
            <person name="Hall R.S."/>
            <person name="Safavi-Hemami H."/>
            <person name="Kaewkong W."/>
            <person name="Bertrand D."/>
            <person name="Gao S."/>
            <person name="Seet Q."/>
            <person name="Wongkham S."/>
            <person name="Teh B.T."/>
            <person name="Wongkham C."/>
            <person name="Intapan P.M."/>
            <person name="Maleewong W."/>
            <person name="Yang X."/>
            <person name="Hu M."/>
            <person name="Wang Z."/>
            <person name="Hofmann A."/>
            <person name="Sternberg P.W."/>
            <person name="Tan P."/>
            <person name="Wang J."/>
            <person name="Gasser R.B."/>
        </authorList>
    </citation>
    <scope>NUCLEOTIDE SEQUENCE [LARGE SCALE GENOMIC DNA]</scope>
</reference>
<keyword evidence="2" id="KW-1185">Reference proteome</keyword>
<sequence length="260" mass="29754">MAPPFPVDTKFNWKELHNPGLSGLGSWNLCSQWQGPLVVTDRRGNVHAIQDGRRLKRAIGAQLRRWHDTVVERLKIPPSRADPTERPVMFSSSSQFFMHKHGCSCAKITVLFEDSGLDQDDYIRVVTKFSINKCWRDPCKLAKKLPFTATMEFVPFSEKHQYITDGLEIDLNHHEELWVSGQAAGDTKQSLNNSCLYLGRGKSIEVCLYLERGKCFNRSANLRPHEKYERHTCELCRIFSIKDQLPQACEEGGQTGDFLQ</sequence>
<evidence type="ECO:0000313" key="1">
    <source>
        <dbReference type="EMBL" id="KER22709.1"/>
    </source>
</evidence>
<dbReference type="AlphaFoldDB" id="A0A075A5N5"/>
<dbReference type="RefSeq" id="XP_009173559.1">
    <property type="nucleotide sequence ID" value="XM_009175295.1"/>
</dbReference>
<name>A0A075A5N5_OPIVI</name>